<keyword evidence="1" id="KW-0812">Transmembrane</keyword>
<organism evidence="2 3">
    <name type="scientific">Limnospira platensis NIES-46</name>
    <dbReference type="NCBI Taxonomy" id="1236695"/>
    <lineage>
        <taxon>Bacteria</taxon>
        <taxon>Bacillati</taxon>
        <taxon>Cyanobacteriota</taxon>
        <taxon>Cyanophyceae</taxon>
        <taxon>Oscillatoriophycideae</taxon>
        <taxon>Oscillatoriales</taxon>
        <taxon>Sirenicapillariaceae</taxon>
        <taxon>Limnospira</taxon>
    </lineage>
</organism>
<comment type="caution">
    <text evidence="2">The sequence shown here is derived from an EMBL/GenBank/DDBJ whole genome shotgun (WGS) entry which is preliminary data.</text>
</comment>
<sequence length="460" mass="53267">MNFSRNWQWLKLRCSRWSQNRYQQFVRLCDRLKDPIFPLLKSLQNALIYLGETCLKLVKIPIHCLWVGVQLLLYINPFTPHRVNDENLEAYIVYLKLGRVRSFLKAQKHRTPAFLLLLFSLLILGFKIVPWAHVFEGNIIAESVSFTYAGPSQKLFINSIRNLQRLELEGVQNLHLLGLFEGEDLSGIDNLDIRLKYPHSKLIITSSNPDGFSQLELSYLRLQPQTEVRNFIYDTDRNQLIFTLIPPSEENSEENSKTVIQLSLGQDPLNISLEGYDLPQLNQPEEEYNFREFVWTPYTTELNLSPSSQTELYLDLPNLETSNYQQWLWGNLTVNQVRFSRLLTTDKTQDNIELSTILQGKVRMVNQDLNLEKRQFLIFNKTPNIQSFPRLQIHPDDPQGLQVRIHGQASKIAAGIDPQLSVSQIHASLLDLWLLPEIVNLLLTVAAVVIGYVIPWLFTN</sequence>
<keyword evidence="1" id="KW-0472">Membrane</keyword>
<feature type="transmembrane region" description="Helical" evidence="1">
    <location>
        <begin position="438"/>
        <end position="458"/>
    </location>
</feature>
<dbReference type="RefSeq" id="WP_062946010.1">
    <property type="nucleotide sequence ID" value="NZ_BIMW01000150.1"/>
</dbReference>
<name>A0A5M3TD40_LIMPL</name>
<evidence type="ECO:0000313" key="2">
    <source>
        <dbReference type="EMBL" id="GCE95848.1"/>
    </source>
</evidence>
<protein>
    <recommendedName>
        <fullName evidence="4">Aerotolerance regulator N-terminal domain-containing protein</fullName>
    </recommendedName>
</protein>
<feature type="transmembrane region" description="Helical" evidence="1">
    <location>
        <begin position="113"/>
        <end position="133"/>
    </location>
</feature>
<accession>A0A5M3TD40</accession>
<reference evidence="2 3" key="1">
    <citation type="journal article" date="2019" name="J Genomics">
        <title>The Draft Genome of a Hydrogen-producing Cyanobacterium, Arthrospira platensis NIES-46.</title>
        <authorList>
            <person name="Suzuki S."/>
            <person name="Yamaguchi H."/>
            <person name="Kawachi M."/>
        </authorList>
    </citation>
    <scope>NUCLEOTIDE SEQUENCE [LARGE SCALE GENOMIC DNA]</scope>
    <source>
        <strain evidence="2 3">NIES-46</strain>
    </source>
</reference>
<dbReference type="GeneID" id="301684692"/>
<keyword evidence="1" id="KW-1133">Transmembrane helix</keyword>
<keyword evidence="3" id="KW-1185">Reference proteome</keyword>
<dbReference type="Proteomes" id="UP000326169">
    <property type="component" value="Unassembled WGS sequence"/>
</dbReference>
<evidence type="ECO:0000256" key="1">
    <source>
        <dbReference type="SAM" id="Phobius"/>
    </source>
</evidence>
<dbReference type="EMBL" id="BIMW01000150">
    <property type="protein sequence ID" value="GCE95848.1"/>
    <property type="molecule type" value="Genomic_DNA"/>
</dbReference>
<proteinExistence type="predicted"/>
<evidence type="ECO:0008006" key="4">
    <source>
        <dbReference type="Google" id="ProtNLM"/>
    </source>
</evidence>
<evidence type="ECO:0000313" key="3">
    <source>
        <dbReference type="Proteomes" id="UP000326169"/>
    </source>
</evidence>
<gene>
    <name evidence="2" type="ORF">NIES46_39140</name>
</gene>